<organism evidence="2 3">
    <name type="scientific">Phytophthora nicotianae</name>
    <name type="common">Potato buckeye rot agent</name>
    <name type="synonym">Phytophthora parasitica</name>
    <dbReference type="NCBI Taxonomy" id="4792"/>
    <lineage>
        <taxon>Eukaryota</taxon>
        <taxon>Sar</taxon>
        <taxon>Stramenopiles</taxon>
        <taxon>Oomycota</taxon>
        <taxon>Peronosporomycetes</taxon>
        <taxon>Peronosporales</taxon>
        <taxon>Peronosporaceae</taxon>
        <taxon>Phytophthora</taxon>
    </lineage>
</organism>
<comment type="caution">
    <text evidence="2">The sequence shown here is derived from an EMBL/GenBank/DDBJ whole genome shotgun (WGS) entry which is preliminary data.</text>
</comment>
<dbReference type="EMBL" id="LNFP01000135">
    <property type="protein sequence ID" value="KUF96954.1"/>
    <property type="molecule type" value="Genomic_DNA"/>
</dbReference>
<evidence type="ECO:0000256" key="1">
    <source>
        <dbReference type="SAM" id="MobiDB-lite"/>
    </source>
</evidence>
<feature type="compositionally biased region" description="Acidic residues" evidence="1">
    <location>
        <begin position="97"/>
        <end position="110"/>
    </location>
</feature>
<feature type="compositionally biased region" description="Basic and acidic residues" evidence="1">
    <location>
        <begin position="40"/>
        <end position="63"/>
    </location>
</feature>
<sequence>MAEQATAEQVKSMEELVSFLSHPRPELLLPPTPAAPVKAIEAKKEPEPATKVESKPKAVERKPVTASSTLPTSGEDEEVSDDVADGLAHEISALDVSSDEEEDEDDLGVD</sequence>
<reference evidence="2 3" key="1">
    <citation type="submission" date="2015-11" db="EMBL/GenBank/DDBJ databases">
        <title>Genomes and virulence difference between two physiological races of Phytophthora nicotianae.</title>
        <authorList>
            <person name="Liu H."/>
            <person name="Ma X."/>
            <person name="Yu H."/>
            <person name="Fang D."/>
            <person name="Li Y."/>
            <person name="Wang X."/>
            <person name="Wang W."/>
            <person name="Dong Y."/>
            <person name="Xiao B."/>
        </authorList>
    </citation>
    <scope>NUCLEOTIDE SEQUENCE [LARGE SCALE GENOMIC DNA]</scope>
    <source>
        <strain evidence="3">race 1</strain>
    </source>
</reference>
<evidence type="ECO:0000313" key="3">
    <source>
        <dbReference type="Proteomes" id="UP000054636"/>
    </source>
</evidence>
<feature type="region of interest" description="Disordered" evidence="1">
    <location>
        <begin position="38"/>
        <end position="110"/>
    </location>
</feature>
<dbReference type="Proteomes" id="UP000054636">
    <property type="component" value="Unassembled WGS sequence"/>
</dbReference>
<feature type="compositionally biased region" description="Acidic residues" evidence="1">
    <location>
        <begin position="74"/>
        <end position="84"/>
    </location>
</feature>
<protein>
    <submittedName>
        <fullName evidence="2">30S ribosomal protein S18</fullName>
    </submittedName>
</protein>
<gene>
    <name evidence="2" type="ORF">AM588_10010253</name>
</gene>
<dbReference type="GO" id="GO:0005840">
    <property type="term" value="C:ribosome"/>
    <property type="evidence" value="ECO:0007669"/>
    <property type="project" value="UniProtKB-KW"/>
</dbReference>
<name>A0A0W8DKQ6_PHYNI</name>
<proteinExistence type="predicted"/>
<evidence type="ECO:0000313" key="2">
    <source>
        <dbReference type="EMBL" id="KUF96954.1"/>
    </source>
</evidence>
<keyword evidence="2" id="KW-0689">Ribosomal protein</keyword>
<accession>A0A0W8DKQ6</accession>
<dbReference type="AlphaFoldDB" id="A0A0W8DKQ6"/>
<keyword evidence="2" id="KW-0687">Ribonucleoprotein</keyword>